<feature type="binding site" evidence="8">
    <location>
        <begin position="14"/>
        <end position="21"/>
    </location>
    <ligand>
        <name>ATP</name>
        <dbReference type="ChEBI" id="CHEBI:30616"/>
    </ligand>
</feature>
<feature type="binding site" evidence="8">
    <location>
        <position position="190"/>
    </location>
    <ligand>
        <name>Zn(2+)</name>
        <dbReference type="ChEBI" id="CHEBI:29105"/>
    </ligand>
</feature>
<protein>
    <recommendedName>
        <fullName evidence="2 8">Thymidine kinase</fullName>
        <ecNumber evidence="2 8">2.7.1.21</ecNumber>
    </recommendedName>
</protein>
<evidence type="ECO:0000313" key="12">
    <source>
        <dbReference type="Proteomes" id="UP001596305"/>
    </source>
</evidence>
<dbReference type="InterPro" id="IPR001267">
    <property type="entry name" value="Thymidine_kinase"/>
</dbReference>
<evidence type="ECO:0000256" key="7">
    <source>
        <dbReference type="ARBA" id="ARBA00022840"/>
    </source>
</evidence>
<dbReference type="InterPro" id="IPR020633">
    <property type="entry name" value="Thymidine_kinase_CS"/>
</dbReference>
<proteinExistence type="inferred from homology"/>
<dbReference type="GO" id="GO:0004797">
    <property type="term" value="F:thymidine kinase activity"/>
    <property type="evidence" value="ECO:0007669"/>
    <property type="project" value="UniProtKB-EC"/>
</dbReference>
<name>A0ABW1XBT5_9CELL</name>
<dbReference type="SUPFAM" id="SSF57716">
    <property type="entry name" value="Glucocorticoid receptor-like (DNA-binding domain)"/>
    <property type="match status" value="1"/>
</dbReference>
<evidence type="ECO:0000256" key="2">
    <source>
        <dbReference type="ARBA" id="ARBA00012118"/>
    </source>
</evidence>
<comment type="catalytic activity">
    <reaction evidence="8 9">
        <text>thymidine + ATP = dTMP + ADP + H(+)</text>
        <dbReference type="Rhea" id="RHEA:19129"/>
        <dbReference type="ChEBI" id="CHEBI:15378"/>
        <dbReference type="ChEBI" id="CHEBI:17748"/>
        <dbReference type="ChEBI" id="CHEBI:30616"/>
        <dbReference type="ChEBI" id="CHEBI:63528"/>
        <dbReference type="ChEBI" id="CHEBI:456216"/>
        <dbReference type="EC" id="2.7.1.21"/>
    </reaction>
</comment>
<evidence type="ECO:0000256" key="1">
    <source>
        <dbReference type="ARBA" id="ARBA00007587"/>
    </source>
</evidence>
<feature type="active site" description="Proton acceptor" evidence="8">
    <location>
        <position position="88"/>
    </location>
</feature>
<dbReference type="Proteomes" id="UP001596305">
    <property type="component" value="Unassembled WGS sequence"/>
</dbReference>
<evidence type="ECO:0000256" key="3">
    <source>
        <dbReference type="ARBA" id="ARBA00022634"/>
    </source>
</evidence>
<feature type="binding site" evidence="8">
    <location>
        <position position="144"/>
    </location>
    <ligand>
        <name>Zn(2+)</name>
        <dbReference type="ChEBI" id="CHEBI:29105"/>
    </ligand>
</feature>
<evidence type="ECO:0000313" key="11">
    <source>
        <dbReference type="EMBL" id="MFC6426123.1"/>
    </source>
</evidence>
<evidence type="ECO:0000256" key="10">
    <source>
        <dbReference type="RuleBase" id="RU004165"/>
    </source>
</evidence>
<organism evidence="11 12">
    <name type="scientific">Oerskovia paurometabola</name>
    <dbReference type="NCBI Taxonomy" id="162170"/>
    <lineage>
        <taxon>Bacteria</taxon>
        <taxon>Bacillati</taxon>
        <taxon>Actinomycetota</taxon>
        <taxon>Actinomycetes</taxon>
        <taxon>Micrococcales</taxon>
        <taxon>Cellulomonadaceae</taxon>
        <taxon>Oerskovia</taxon>
    </lineage>
</organism>
<feature type="binding site" evidence="8">
    <location>
        <begin position="87"/>
        <end position="90"/>
    </location>
    <ligand>
        <name>ATP</name>
        <dbReference type="ChEBI" id="CHEBI:30616"/>
    </ligand>
</feature>
<evidence type="ECO:0000256" key="4">
    <source>
        <dbReference type="ARBA" id="ARBA00022679"/>
    </source>
</evidence>
<dbReference type="EMBL" id="JBHSTM010000008">
    <property type="protein sequence ID" value="MFC6426123.1"/>
    <property type="molecule type" value="Genomic_DNA"/>
</dbReference>
<dbReference type="SUPFAM" id="SSF52540">
    <property type="entry name" value="P-loop containing nucleoside triphosphate hydrolases"/>
    <property type="match status" value="1"/>
</dbReference>
<keyword evidence="8" id="KW-0862">Zinc</keyword>
<keyword evidence="12" id="KW-1185">Reference proteome</keyword>
<keyword evidence="4 8" id="KW-0808">Transferase</keyword>
<evidence type="ECO:0000256" key="8">
    <source>
        <dbReference type="HAMAP-Rule" id="MF_00124"/>
    </source>
</evidence>
<sequence>MDDVRRGRVEVISGPMFAGKTEELLRRVRRAQIAGRRVEVVHHALDDRRGEGVVSSHSGLDLPSRAATSATEILDLIDPAVEFVAVDEAQFFGPDLLDVVQHAADAGLVMIVAGLDVTFDGRPFDPIPALGALAERADRLTAVCTVCGEDAPFHERVVVGRGDDGRGDALTAGAEHVGGVESYQARCRVHFSAARWRAGAEVTTR</sequence>
<comment type="subcellular location">
    <subcellularLocation>
        <location evidence="8">Cytoplasm</location>
    </subcellularLocation>
</comment>
<comment type="caution">
    <text evidence="11">The sequence shown here is derived from an EMBL/GenBank/DDBJ whole genome shotgun (WGS) entry which is preliminary data.</text>
</comment>
<dbReference type="EC" id="2.7.1.21" evidence="2 8"/>
<gene>
    <name evidence="8" type="primary">tdk</name>
    <name evidence="11" type="ORF">ACFP71_14905</name>
</gene>
<dbReference type="RefSeq" id="WP_307824031.1">
    <property type="nucleotide sequence ID" value="NZ_BAAAIY010000001.1"/>
</dbReference>
<dbReference type="PANTHER" id="PTHR11441">
    <property type="entry name" value="THYMIDINE KINASE"/>
    <property type="match status" value="1"/>
</dbReference>
<evidence type="ECO:0000256" key="6">
    <source>
        <dbReference type="ARBA" id="ARBA00022777"/>
    </source>
</evidence>
<keyword evidence="3 8" id="KW-0237">DNA synthesis</keyword>
<keyword evidence="8" id="KW-0479">Metal-binding</keyword>
<keyword evidence="7 8" id="KW-0067">ATP-binding</keyword>
<comment type="subunit">
    <text evidence="8">Homotetramer.</text>
</comment>
<dbReference type="Gene3D" id="3.40.50.300">
    <property type="entry name" value="P-loop containing nucleotide triphosphate hydrolases"/>
    <property type="match status" value="1"/>
</dbReference>
<dbReference type="Pfam" id="PF00265">
    <property type="entry name" value="TK"/>
    <property type="match status" value="1"/>
</dbReference>
<dbReference type="HAMAP" id="MF_00124">
    <property type="entry name" value="Thymidine_kinase"/>
    <property type="match status" value="1"/>
</dbReference>
<dbReference type="PANTHER" id="PTHR11441:SF0">
    <property type="entry name" value="THYMIDINE KINASE, CYTOSOLIC"/>
    <property type="match status" value="1"/>
</dbReference>
<dbReference type="InterPro" id="IPR027417">
    <property type="entry name" value="P-loop_NTPase"/>
</dbReference>
<keyword evidence="8" id="KW-0963">Cytoplasm</keyword>
<evidence type="ECO:0000256" key="9">
    <source>
        <dbReference type="RuleBase" id="RU000544"/>
    </source>
</evidence>
<keyword evidence="5 8" id="KW-0547">Nucleotide-binding</keyword>
<dbReference type="Gene3D" id="3.30.60.20">
    <property type="match status" value="1"/>
</dbReference>
<dbReference type="PIRSF" id="PIRSF035805">
    <property type="entry name" value="TK_cell"/>
    <property type="match status" value="1"/>
</dbReference>
<feature type="binding site" evidence="8">
    <location>
        <position position="147"/>
    </location>
    <ligand>
        <name>Zn(2+)</name>
        <dbReference type="ChEBI" id="CHEBI:29105"/>
    </ligand>
</feature>
<evidence type="ECO:0000256" key="5">
    <source>
        <dbReference type="ARBA" id="ARBA00022741"/>
    </source>
</evidence>
<dbReference type="NCBIfam" id="NF003296">
    <property type="entry name" value="PRK04296.1-1"/>
    <property type="match status" value="1"/>
</dbReference>
<feature type="binding site" evidence="8">
    <location>
        <position position="187"/>
    </location>
    <ligand>
        <name>Zn(2+)</name>
        <dbReference type="ChEBI" id="CHEBI:29105"/>
    </ligand>
</feature>
<accession>A0ABW1XBT5</accession>
<reference evidence="12" key="1">
    <citation type="journal article" date="2019" name="Int. J. Syst. Evol. Microbiol.">
        <title>The Global Catalogue of Microorganisms (GCM) 10K type strain sequencing project: providing services to taxonomists for standard genome sequencing and annotation.</title>
        <authorList>
            <consortium name="The Broad Institute Genomics Platform"/>
            <consortium name="The Broad Institute Genome Sequencing Center for Infectious Disease"/>
            <person name="Wu L."/>
            <person name="Ma J."/>
        </authorList>
    </citation>
    <scope>NUCLEOTIDE SEQUENCE [LARGE SCALE GENOMIC DNA]</scope>
    <source>
        <strain evidence="12">CCUG 47105</strain>
    </source>
</reference>
<comment type="similarity">
    <text evidence="1 8 10">Belongs to the thymidine kinase family.</text>
</comment>
<keyword evidence="6 8" id="KW-0418">Kinase</keyword>
<dbReference type="PROSITE" id="PS00603">
    <property type="entry name" value="TK_CELLULAR_TYPE"/>
    <property type="match status" value="1"/>
</dbReference>